<dbReference type="RefSeq" id="WP_160610648.1">
    <property type="nucleotide sequence ID" value="NZ_WTZA01000001.1"/>
</dbReference>
<dbReference type="OrthoDB" id="7433176at2"/>
<keyword evidence="2" id="KW-1185">Reference proteome</keyword>
<dbReference type="AlphaFoldDB" id="A0A6I4TFJ5"/>
<protein>
    <submittedName>
        <fullName evidence="1">Uncharacterized protein</fullName>
    </submittedName>
</protein>
<dbReference type="EMBL" id="WTZA01000001">
    <property type="protein sequence ID" value="MXO74945.1"/>
    <property type="molecule type" value="Genomic_DNA"/>
</dbReference>
<proteinExistence type="predicted"/>
<reference evidence="1 2" key="1">
    <citation type="submission" date="2019-12" db="EMBL/GenBank/DDBJ databases">
        <title>Genomic-based taxomic classification of the family Erythrobacteraceae.</title>
        <authorList>
            <person name="Xu L."/>
        </authorList>
    </citation>
    <scope>NUCLEOTIDE SEQUENCE [LARGE SCALE GENOMIC DNA]</scope>
    <source>
        <strain evidence="1 2">100921-2</strain>
    </source>
</reference>
<evidence type="ECO:0000313" key="2">
    <source>
        <dbReference type="Proteomes" id="UP000439522"/>
    </source>
</evidence>
<evidence type="ECO:0000313" key="1">
    <source>
        <dbReference type="EMBL" id="MXO74945.1"/>
    </source>
</evidence>
<dbReference type="Proteomes" id="UP000439522">
    <property type="component" value="Unassembled WGS sequence"/>
</dbReference>
<name>A0A6I4TFJ5_9SPHN</name>
<organism evidence="1 2">
    <name type="scientific">Tsuneonella aeria</name>
    <dbReference type="NCBI Taxonomy" id="1837929"/>
    <lineage>
        <taxon>Bacteria</taxon>
        <taxon>Pseudomonadati</taxon>
        <taxon>Pseudomonadota</taxon>
        <taxon>Alphaproteobacteria</taxon>
        <taxon>Sphingomonadales</taxon>
        <taxon>Erythrobacteraceae</taxon>
        <taxon>Tsuneonella</taxon>
    </lineage>
</organism>
<gene>
    <name evidence="1" type="ORF">GRI40_06885</name>
</gene>
<comment type="caution">
    <text evidence="1">The sequence shown here is derived from an EMBL/GenBank/DDBJ whole genome shotgun (WGS) entry which is preliminary data.</text>
</comment>
<sequence length="91" mass="9889">MELDDILIRYFGTAYIETLTAAAEHAGVERMQVDLGLERDPGKRFAIWSLLYQFGAAPDLDAVFASATEREAARNFMDLMAAGEADSGDGA</sequence>
<accession>A0A6I4TFJ5</accession>